<reference evidence="9 10" key="1">
    <citation type="journal article" date="2021" name="ISME Commun">
        <title>Automated analysis of genomic sequences facilitates high-throughput and comprehensive description of bacteria.</title>
        <authorList>
            <person name="Hitch T.C.A."/>
        </authorList>
    </citation>
    <scope>NUCLEOTIDE SEQUENCE [LARGE SCALE GENOMIC DNA]</scope>
    <source>
        <strain evidence="9 10">Sanger_31</strain>
    </source>
</reference>
<proteinExistence type="inferred from homology"/>
<dbReference type="HAMAP" id="MF_01416">
    <property type="entry name" value="ATP_synth_delta_bact"/>
    <property type="match status" value="1"/>
</dbReference>
<comment type="caution">
    <text evidence="9">The sequence shown here is derived from an EMBL/GenBank/DDBJ whole genome shotgun (WGS) entry which is preliminary data.</text>
</comment>
<name>A0AAE3IJP0_9FIRM</name>
<dbReference type="AlphaFoldDB" id="A0AAE3IJP0"/>
<evidence type="ECO:0000256" key="8">
    <source>
        <dbReference type="HAMAP-Rule" id="MF_01416"/>
    </source>
</evidence>
<dbReference type="Pfam" id="PF00213">
    <property type="entry name" value="OSCP"/>
    <property type="match status" value="1"/>
</dbReference>
<comment type="subcellular location">
    <subcellularLocation>
        <location evidence="8">Cell membrane</location>
        <topology evidence="8">Peripheral membrane protein</topology>
    </subcellularLocation>
    <subcellularLocation>
        <location evidence="1">Membrane</location>
    </subcellularLocation>
</comment>
<dbReference type="RefSeq" id="WP_267301666.1">
    <property type="nucleotide sequence ID" value="NZ_JAOQJZ010000013.1"/>
</dbReference>
<dbReference type="GO" id="GO:0045259">
    <property type="term" value="C:proton-transporting ATP synthase complex"/>
    <property type="evidence" value="ECO:0007669"/>
    <property type="project" value="UniProtKB-KW"/>
</dbReference>
<keyword evidence="6 8" id="KW-0139">CF(1)</keyword>
<dbReference type="GO" id="GO:0046933">
    <property type="term" value="F:proton-transporting ATP synthase activity, rotational mechanism"/>
    <property type="evidence" value="ECO:0007669"/>
    <property type="project" value="UniProtKB-UniRule"/>
</dbReference>
<dbReference type="NCBIfam" id="TIGR01145">
    <property type="entry name" value="ATP_synt_delta"/>
    <property type="match status" value="1"/>
</dbReference>
<dbReference type="PRINTS" id="PR00125">
    <property type="entry name" value="ATPASEDELTA"/>
</dbReference>
<dbReference type="Gene3D" id="1.10.520.20">
    <property type="entry name" value="N-terminal domain of the delta subunit of the F1F0-ATP synthase"/>
    <property type="match status" value="1"/>
</dbReference>
<comment type="function">
    <text evidence="8">This protein is part of the stalk that links CF(0) to CF(1). It either transmits conformational changes from CF(0) to CF(1) or is implicated in proton conduction.</text>
</comment>
<evidence type="ECO:0000256" key="1">
    <source>
        <dbReference type="ARBA" id="ARBA00004370"/>
    </source>
</evidence>
<protein>
    <recommendedName>
        <fullName evidence="8">ATP synthase subunit delta</fullName>
    </recommendedName>
    <alternativeName>
        <fullName evidence="8">ATP synthase F(1) sector subunit delta</fullName>
    </alternativeName>
    <alternativeName>
        <fullName evidence="8">F-type ATPase subunit delta</fullName>
        <shortName evidence="8">F-ATPase subunit delta</shortName>
    </alternativeName>
</protein>
<evidence type="ECO:0000256" key="3">
    <source>
        <dbReference type="ARBA" id="ARBA00022781"/>
    </source>
</evidence>
<accession>A0AAE3IJP0</accession>
<keyword evidence="5 8" id="KW-0472">Membrane</keyword>
<dbReference type="InterPro" id="IPR000711">
    <property type="entry name" value="ATPase_OSCP/dsu"/>
</dbReference>
<dbReference type="SUPFAM" id="SSF47928">
    <property type="entry name" value="N-terminal domain of the delta subunit of the F1F0-ATP synthase"/>
    <property type="match status" value="1"/>
</dbReference>
<evidence type="ECO:0000313" key="9">
    <source>
        <dbReference type="EMBL" id="MCU6706537.1"/>
    </source>
</evidence>
<evidence type="ECO:0000256" key="4">
    <source>
        <dbReference type="ARBA" id="ARBA00023065"/>
    </source>
</evidence>
<evidence type="ECO:0000256" key="5">
    <source>
        <dbReference type="ARBA" id="ARBA00023136"/>
    </source>
</evidence>
<keyword evidence="4 8" id="KW-0406">Ion transport</keyword>
<gene>
    <name evidence="8 9" type="primary">atpH</name>
    <name evidence="9" type="ORF">OCV57_11455</name>
</gene>
<comment type="function">
    <text evidence="8">F(1)F(0) ATP synthase produces ATP from ADP in the presence of a proton or sodium gradient. F-type ATPases consist of two structural domains, F(1) containing the extramembraneous catalytic core and F(0) containing the membrane proton channel, linked together by a central stalk and a peripheral stalk. During catalysis, ATP synthesis in the catalytic domain of F(1) is coupled via a rotary mechanism of the central stalk subunits to proton translocation.</text>
</comment>
<comment type="similarity">
    <text evidence="8">Belongs to the ATPase delta chain family.</text>
</comment>
<dbReference type="InterPro" id="IPR020781">
    <property type="entry name" value="ATPase_OSCP/d_CS"/>
</dbReference>
<keyword evidence="3 8" id="KW-0375">Hydrogen ion transport</keyword>
<keyword evidence="7 8" id="KW-0066">ATP synthesis</keyword>
<sequence length="182" mass="20300">MADSIGNIYGNALFEVCCEENCLDEVYGELGSIRNIIFSQGQEEYVELLASPLVTENEKRATLEKVFMGRIQPVTLNFLCLVSEKGRIRFLPEICAKFKELYEKHNNIIEVTAVTAMPLSERLRDKLVAKLEAVLGAKIVLVEKVDKSLMGGIVLRYSDTEIDGSVRTKLDDIKAQIDGVIA</sequence>
<keyword evidence="10" id="KW-1185">Reference proteome</keyword>
<evidence type="ECO:0000256" key="6">
    <source>
        <dbReference type="ARBA" id="ARBA00023196"/>
    </source>
</evidence>
<dbReference type="PROSITE" id="PS00389">
    <property type="entry name" value="ATPASE_DELTA"/>
    <property type="match status" value="1"/>
</dbReference>
<evidence type="ECO:0000256" key="7">
    <source>
        <dbReference type="ARBA" id="ARBA00023310"/>
    </source>
</evidence>
<keyword evidence="2 8" id="KW-0813">Transport</keyword>
<dbReference type="EMBL" id="JAOQJZ010000013">
    <property type="protein sequence ID" value="MCU6706537.1"/>
    <property type="molecule type" value="Genomic_DNA"/>
</dbReference>
<keyword evidence="8" id="KW-1003">Cell membrane</keyword>
<dbReference type="InterPro" id="IPR026015">
    <property type="entry name" value="ATP_synth_OSCP/delta_N_sf"/>
</dbReference>
<dbReference type="Proteomes" id="UP001208131">
    <property type="component" value="Unassembled WGS sequence"/>
</dbReference>
<evidence type="ECO:0000256" key="2">
    <source>
        <dbReference type="ARBA" id="ARBA00022448"/>
    </source>
</evidence>
<dbReference type="GO" id="GO:0005886">
    <property type="term" value="C:plasma membrane"/>
    <property type="evidence" value="ECO:0007669"/>
    <property type="project" value="UniProtKB-SubCell"/>
</dbReference>
<dbReference type="PANTHER" id="PTHR11910">
    <property type="entry name" value="ATP SYNTHASE DELTA CHAIN"/>
    <property type="match status" value="1"/>
</dbReference>
<evidence type="ECO:0000313" key="10">
    <source>
        <dbReference type="Proteomes" id="UP001208131"/>
    </source>
</evidence>
<organism evidence="9 10">
    <name type="scientific">Hominimerdicola aceti</name>
    <dbReference type="NCBI Taxonomy" id="2981726"/>
    <lineage>
        <taxon>Bacteria</taxon>
        <taxon>Bacillati</taxon>
        <taxon>Bacillota</taxon>
        <taxon>Clostridia</taxon>
        <taxon>Eubacteriales</taxon>
        <taxon>Oscillospiraceae</taxon>
        <taxon>Hominimerdicola</taxon>
    </lineage>
</organism>